<dbReference type="InterPro" id="IPR013766">
    <property type="entry name" value="Thioredoxin_domain"/>
</dbReference>
<dbReference type="PROSITE" id="PS51352">
    <property type="entry name" value="THIOREDOXIN_2"/>
    <property type="match status" value="1"/>
</dbReference>
<evidence type="ECO:0000259" key="1">
    <source>
        <dbReference type="PROSITE" id="PS51352"/>
    </source>
</evidence>
<evidence type="ECO:0000313" key="3">
    <source>
        <dbReference type="Proteomes" id="UP001596258"/>
    </source>
</evidence>
<name>A0ABW1UC97_9LACO</name>
<dbReference type="Pfam" id="PF20207">
    <property type="entry name" value="DUF6568"/>
    <property type="match status" value="1"/>
</dbReference>
<organism evidence="2 3">
    <name type="scientific">Levilactobacillus angrenensis</name>
    <dbReference type="NCBI Taxonomy" id="2486020"/>
    <lineage>
        <taxon>Bacteria</taxon>
        <taxon>Bacillati</taxon>
        <taxon>Bacillota</taxon>
        <taxon>Bacilli</taxon>
        <taxon>Lactobacillales</taxon>
        <taxon>Lactobacillaceae</taxon>
        <taxon>Levilactobacillus</taxon>
    </lineage>
</organism>
<gene>
    <name evidence="2" type="ORF">ACFP1M_08135</name>
</gene>
<dbReference type="SUPFAM" id="SSF52833">
    <property type="entry name" value="Thioredoxin-like"/>
    <property type="match status" value="1"/>
</dbReference>
<evidence type="ECO:0000313" key="2">
    <source>
        <dbReference type="EMBL" id="MFC6290135.1"/>
    </source>
</evidence>
<keyword evidence="3" id="KW-1185">Reference proteome</keyword>
<dbReference type="Gene3D" id="3.40.30.10">
    <property type="entry name" value="Glutaredoxin"/>
    <property type="match status" value="1"/>
</dbReference>
<dbReference type="InterPro" id="IPR046698">
    <property type="entry name" value="PedC-like"/>
</dbReference>
<sequence length="112" mass="12498">MSGVTQITGQKFLSKAGDSSADFIVFFGFKECPYCREFSPTMKEYLAEGHHQVYYVDLDQFDFDTDAGMSLFNSVVSTSGIQYTPTIEHFKDGKIQQKLVGADTTLSQLNSL</sequence>
<dbReference type="Proteomes" id="UP001596258">
    <property type="component" value="Unassembled WGS sequence"/>
</dbReference>
<dbReference type="RefSeq" id="WP_125577380.1">
    <property type="nucleotide sequence ID" value="NZ_JBHSSO010000063.1"/>
</dbReference>
<protein>
    <submittedName>
        <fullName evidence="2">Thioredoxin domain-containing protein</fullName>
    </submittedName>
</protein>
<proteinExistence type="predicted"/>
<dbReference type="InterPro" id="IPR036249">
    <property type="entry name" value="Thioredoxin-like_sf"/>
</dbReference>
<dbReference type="CDD" id="cd02947">
    <property type="entry name" value="TRX_family"/>
    <property type="match status" value="1"/>
</dbReference>
<dbReference type="EMBL" id="JBHSSO010000063">
    <property type="protein sequence ID" value="MFC6290135.1"/>
    <property type="molecule type" value="Genomic_DNA"/>
</dbReference>
<feature type="domain" description="Thioredoxin" evidence="1">
    <location>
        <begin position="1"/>
        <end position="112"/>
    </location>
</feature>
<reference evidence="3" key="1">
    <citation type="journal article" date="2019" name="Int. J. Syst. Evol. Microbiol.">
        <title>The Global Catalogue of Microorganisms (GCM) 10K type strain sequencing project: providing services to taxonomists for standard genome sequencing and annotation.</title>
        <authorList>
            <consortium name="The Broad Institute Genomics Platform"/>
            <consortium name="The Broad Institute Genome Sequencing Center for Infectious Disease"/>
            <person name="Wu L."/>
            <person name="Ma J."/>
        </authorList>
    </citation>
    <scope>NUCLEOTIDE SEQUENCE [LARGE SCALE GENOMIC DNA]</scope>
    <source>
        <strain evidence="3">CCM 8893</strain>
    </source>
</reference>
<accession>A0ABW1UC97</accession>
<comment type="caution">
    <text evidence="2">The sequence shown here is derived from an EMBL/GenBank/DDBJ whole genome shotgun (WGS) entry which is preliminary data.</text>
</comment>